<proteinExistence type="predicted"/>
<comment type="caution">
    <text evidence="1">The sequence shown here is derived from an EMBL/GenBank/DDBJ whole genome shotgun (WGS) entry which is preliminary data.</text>
</comment>
<evidence type="ECO:0000313" key="3">
    <source>
        <dbReference type="Proteomes" id="UP000663834"/>
    </source>
</evidence>
<accession>A0A816HCT1</accession>
<dbReference type="EMBL" id="CAJNOW010021623">
    <property type="protein sequence ID" value="CAF1684907.1"/>
    <property type="molecule type" value="Genomic_DNA"/>
</dbReference>
<dbReference type="Proteomes" id="UP000663834">
    <property type="component" value="Unassembled WGS sequence"/>
</dbReference>
<reference evidence="1" key="1">
    <citation type="submission" date="2021-02" db="EMBL/GenBank/DDBJ databases">
        <authorList>
            <person name="Nowell W R."/>
        </authorList>
    </citation>
    <scope>NUCLEOTIDE SEQUENCE</scope>
</reference>
<name>A0A816HCT1_9BILA</name>
<dbReference type="Proteomes" id="UP000681720">
    <property type="component" value="Unassembled WGS sequence"/>
</dbReference>
<evidence type="ECO:0000313" key="1">
    <source>
        <dbReference type="EMBL" id="CAF1684907.1"/>
    </source>
</evidence>
<gene>
    <name evidence="2" type="ORF">GIL414_LOCUS33991</name>
    <name evidence="1" type="ORF">KQP761_LOCUS38133</name>
</gene>
<sequence>TRTPLNTGPCKKKLQIDGVETTQGDASYVLELCCLVLNYVVIMSLRKCVIVTLHRPLPFLP</sequence>
<organism evidence="1 3">
    <name type="scientific">Rotaria magnacalcarata</name>
    <dbReference type="NCBI Taxonomy" id="392030"/>
    <lineage>
        <taxon>Eukaryota</taxon>
        <taxon>Metazoa</taxon>
        <taxon>Spiralia</taxon>
        <taxon>Gnathifera</taxon>
        <taxon>Rotifera</taxon>
        <taxon>Eurotatoria</taxon>
        <taxon>Bdelloidea</taxon>
        <taxon>Philodinida</taxon>
        <taxon>Philodinidae</taxon>
        <taxon>Rotaria</taxon>
    </lineage>
</organism>
<feature type="non-terminal residue" evidence="1">
    <location>
        <position position="1"/>
    </location>
</feature>
<dbReference type="EMBL" id="CAJOBJ010077155">
    <property type="protein sequence ID" value="CAF4485038.1"/>
    <property type="molecule type" value="Genomic_DNA"/>
</dbReference>
<protein>
    <submittedName>
        <fullName evidence="1">Uncharacterized protein</fullName>
    </submittedName>
</protein>
<dbReference type="AlphaFoldDB" id="A0A816HCT1"/>
<evidence type="ECO:0000313" key="2">
    <source>
        <dbReference type="EMBL" id="CAF4485038.1"/>
    </source>
</evidence>